<comment type="caution">
    <text evidence="2">The sequence shown here is derived from an EMBL/GenBank/DDBJ whole genome shotgun (WGS) entry which is preliminary data.</text>
</comment>
<dbReference type="EMBL" id="JAHUZB010000007">
    <property type="protein sequence ID" value="MBV7391978.1"/>
    <property type="molecule type" value="Genomic_DNA"/>
</dbReference>
<protein>
    <submittedName>
        <fullName evidence="2">NAD(P)H-binding protein</fullName>
    </submittedName>
</protein>
<accession>A0ABS6TGH3</accession>
<dbReference type="Pfam" id="PF13460">
    <property type="entry name" value="NAD_binding_10"/>
    <property type="match status" value="1"/>
</dbReference>
<gene>
    <name evidence="2" type="ORF">KUA55_14955</name>
</gene>
<reference evidence="2 3" key="1">
    <citation type="submission" date="2021-06" db="EMBL/GenBank/DDBJ databases">
        <title>Enterococcus alishanensis sp. nov., a novel lactic acid bacterium isolated from fresh coffee beans.</title>
        <authorList>
            <person name="Chen Y.-S."/>
        </authorList>
    </citation>
    <scope>NUCLEOTIDE SEQUENCE [LARGE SCALE GENOMIC DNA]</scope>
    <source>
        <strain evidence="2 3">ALS3</strain>
    </source>
</reference>
<evidence type="ECO:0000259" key="1">
    <source>
        <dbReference type="Pfam" id="PF13460"/>
    </source>
</evidence>
<dbReference type="InterPro" id="IPR016040">
    <property type="entry name" value="NAD(P)-bd_dom"/>
</dbReference>
<dbReference type="PANTHER" id="PTHR43355">
    <property type="entry name" value="FLAVIN REDUCTASE (NADPH)"/>
    <property type="match status" value="1"/>
</dbReference>
<dbReference type="Proteomes" id="UP000774130">
    <property type="component" value="Unassembled WGS sequence"/>
</dbReference>
<feature type="domain" description="NAD(P)-binding" evidence="1">
    <location>
        <begin position="8"/>
        <end position="190"/>
    </location>
</feature>
<sequence>MMKIIILGAAGQIARMLTTRLIQESDAELVLYARNATNRLKNPDENRVKIVDGDFNEEAKLVEAMKDADFIYLNDMNSLEATEAIVKAAEQAEQPFLIGATILGIYDEVAGPFGKWNARMVGQTGTNRHKRSAQIVEKSGLDYSLLRLTWLYNEVGNLNYMITQKGEPFIGAQVSREAVTQLILDIVSDPNKYRKTSLGVSEPNTDFAKPSFY</sequence>
<dbReference type="PANTHER" id="PTHR43355:SF2">
    <property type="entry name" value="FLAVIN REDUCTASE (NADPH)"/>
    <property type="match status" value="1"/>
</dbReference>
<name>A0ABS6TGH3_9ENTE</name>
<proteinExistence type="predicted"/>
<dbReference type="InterPro" id="IPR051606">
    <property type="entry name" value="Polyketide_Oxido-like"/>
</dbReference>
<organism evidence="2 3">
    <name type="scientific">Enterococcus alishanensis</name>
    <dbReference type="NCBI Taxonomy" id="1303817"/>
    <lineage>
        <taxon>Bacteria</taxon>
        <taxon>Bacillati</taxon>
        <taxon>Bacillota</taxon>
        <taxon>Bacilli</taxon>
        <taxon>Lactobacillales</taxon>
        <taxon>Enterococcaceae</taxon>
        <taxon>Enterococcus</taxon>
    </lineage>
</organism>
<keyword evidence="3" id="KW-1185">Reference proteome</keyword>
<evidence type="ECO:0000313" key="3">
    <source>
        <dbReference type="Proteomes" id="UP000774130"/>
    </source>
</evidence>
<evidence type="ECO:0000313" key="2">
    <source>
        <dbReference type="EMBL" id="MBV7391978.1"/>
    </source>
</evidence>